<dbReference type="PANTHER" id="PTHR48100">
    <property type="entry name" value="BROAD-SPECIFICITY PHOSPHATASE YOR283W-RELATED"/>
    <property type="match status" value="1"/>
</dbReference>
<dbReference type="AlphaFoldDB" id="A0AAJ0HEB1"/>
<reference evidence="1" key="1">
    <citation type="journal article" date="2023" name="Mol. Phylogenet. Evol.">
        <title>Genome-scale phylogeny and comparative genomics of the fungal order Sordariales.</title>
        <authorList>
            <person name="Hensen N."/>
            <person name="Bonometti L."/>
            <person name="Westerberg I."/>
            <person name="Brannstrom I.O."/>
            <person name="Guillou S."/>
            <person name="Cros-Aarteil S."/>
            <person name="Calhoun S."/>
            <person name="Haridas S."/>
            <person name="Kuo A."/>
            <person name="Mondo S."/>
            <person name="Pangilinan J."/>
            <person name="Riley R."/>
            <person name="LaButti K."/>
            <person name="Andreopoulos B."/>
            <person name="Lipzen A."/>
            <person name="Chen C."/>
            <person name="Yan M."/>
            <person name="Daum C."/>
            <person name="Ng V."/>
            <person name="Clum A."/>
            <person name="Steindorff A."/>
            <person name="Ohm R.A."/>
            <person name="Martin F."/>
            <person name="Silar P."/>
            <person name="Natvig D.O."/>
            <person name="Lalanne C."/>
            <person name="Gautier V."/>
            <person name="Ament-Velasquez S.L."/>
            <person name="Kruys A."/>
            <person name="Hutchinson M.I."/>
            <person name="Powell A.J."/>
            <person name="Barry K."/>
            <person name="Miller A.N."/>
            <person name="Grigoriev I.V."/>
            <person name="Debuchy R."/>
            <person name="Gladieux P."/>
            <person name="Hiltunen Thoren M."/>
            <person name="Johannesson H."/>
        </authorList>
    </citation>
    <scope>NUCLEOTIDE SEQUENCE</scope>
    <source>
        <strain evidence="1">CBS 955.72</strain>
    </source>
</reference>
<dbReference type="InterPro" id="IPR050275">
    <property type="entry name" value="PGM_Phosphatase"/>
</dbReference>
<accession>A0AAJ0HEB1</accession>
<sequence>MTATTPQFTYTAVRGYFEQDEPTANPVDAVTLPGLGLIPRPYEGDDGSEADRREGGSWEAFARHLDRLNHSGGDKVRYKLIYATRHGEGYHNVKEAEVGTAAWESYWARLDGDGKTVWADADLTPKGRAQALGMNHFWQESAAKLKLPLPRRHYASPHSRCLDTCQLAFTGIALPEGQPPPFRPIVKELIRERMGIHTCDRRRTRTWISESHPGFAIEDGFTERDELWKPDVRETLPEHAVRVRAFLDELFANDGERIISLAVHSGTLIALFSVVGHPELHVAPGNVVPLLIKAEL</sequence>
<reference evidence="1" key="2">
    <citation type="submission" date="2023-06" db="EMBL/GenBank/DDBJ databases">
        <authorList>
            <consortium name="Lawrence Berkeley National Laboratory"/>
            <person name="Haridas S."/>
            <person name="Hensen N."/>
            <person name="Bonometti L."/>
            <person name="Westerberg I."/>
            <person name="Brannstrom I.O."/>
            <person name="Guillou S."/>
            <person name="Cros-Aarteil S."/>
            <person name="Calhoun S."/>
            <person name="Kuo A."/>
            <person name="Mondo S."/>
            <person name="Pangilinan J."/>
            <person name="Riley R."/>
            <person name="Labutti K."/>
            <person name="Andreopoulos B."/>
            <person name="Lipzen A."/>
            <person name="Chen C."/>
            <person name="Yanf M."/>
            <person name="Daum C."/>
            <person name="Ng V."/>
            <person name="Clum A."/>
            <person name="Steindorff A."/>
            <person name="Ohm R."/>
            <person name="Martin F."/>
            <person name="Silar P."/>
            <person name="Natvig D."/>
            <person name="Lalanne C."/>
            <person name="Gautier V."/>
            <person name="Ament-Velasquez S.L."/>
            <person name="Kruys A."/>
            <person name="Hutchinson M.I."/>
            <person name="Powell A.J."/>
            <person name="Barry K."/>
            <person name="Miller A.N."/>
            <person name="Grigoriev I.V."/>
            <person name="Debuchy R."/>
            <person name="Gladieux P."/>
            <person name="Thoren M.H."/>
            <person name="Johannesson H."/>
        </authorList>
    </citation>
    <scope>NUCLEOTIDE SEQUENCE</scope>
    <source>
        <strain evidence="1">CBS 955.72</strain>
    </source>
</reference>
<protein>
    <submittedName>
        <fullName evidence="1">Histidine phosphatase superfamily</fullName>
    </submittedName>
</protein>
<dbReference type="GO" id="GO:0016791">
    <property type="term" value="F:phosphatase activity"/>
    <property type="evidence" value="ECO:0007669"/>
    <property type="project" value="TreeGrafter"/>
</dbReference>
<name>A0AAJ0HEB1_9PEZI</name>
<comment type="caution">
    <text evidence="1">The sequence shown here is derived from an EMBL/GenBank/DDBJ whole genome shotgun (WGS) entry which is preliminary data.</text>
</comment>
<dbReference type="InterPro" id="IPR013078">
    <property type="entry name" value="His_Pase_superF_clade-1"/>
</dbReference>
<gene>
    <name evidence="1" type="ORF">B0T25DRAFT_481281</name>
</gene>
<dbReference type="SUPFAM" id="SSF53254">
    <property type="entry name" value="Phosphoglycerate mutase-like"/>
    <property type="match status" value="1"/>
</dbReference>
<dbReference type="GO" id="GO:0005737">
    <property type="term" value="C:cytoplasm"/>
    <property type="evidence" value="ECO:0007669"/>
    <property type="project" value="TreeGrafter"/>
</dbReference>
<evidence type="ECO:0000313" key="1">
    <source>
        <dbReference type="EMBL" id="KAK3348935.1"/>
    </source>
</evidence>
<keyword evidence="2" id="KW-1185">Reference proteome</keyword>
<proteinExistence type="predicted"/>
<organism evidence="1 2">
    <name type="scientific">Lasiosphaeria hispida</name>
    <dbReference type="NCBI Taxonomy" id="260671"/>
    <lineage>
        <taxon>Eukaryota</taxon>
        <taxon>Fungi</taxon>
        <taxon>Dikarya</taxon>
        <taxon>Ascomycota</taxon>
        <taxon>Pezizomycotina</taxon>
        <taxon>Sordariomycetes</taxon>
        <taxon>Sordariomycetidae</taxon>
        <taxon>Sordariales</taxon>
        <taxon>Lasiosphaeriaceae</taxon>
        <taxon>Lasiosphaeria</taxon>
    </lineage>
</organism>
<dbReference type="Gene3D" id="3.40.50.1240">
    <property type="entry name" value="Phosphoglycerate mutase-like"/>
    <property type="match status" value="1"/>
</dbReference>
<evidence type="ECO:0000313" key="2">
    <source>
        <dbReference type="Proteomes" id="UP001275084"/>
    </source>
</evidence>
<dbReference type="Proteomes" id="UP001275084">
    <property type="component" value="Unassembled WGS sequence"/>
</dbReference>
<dbReference type="InterPro" id="IPR029033">
    <property type="entry name" value="His_PPase_superfam"/>
</dbReference>
<dbReference type="PANTHER" id="PTHR48100:SF1">
    <property type="entry name" value="HISTIDINE PHOSPHATASE FAMILY PROTEIN-RELATED"/>
    <property type="match status" value="1"/>
</dbReference>
<dbReference type="Pfam" id="PF00300">
    <property type="entry name" value="His_Phos_1"/>
    <property type="match status" value="1"/>
</dbReference>
<dbReference type="EMBL" id="JAUIQD010000005">
    <property type="protein sequence ID" value="KAK3348935.1"/>
    <property type="molecule type" value="Genomic_DNA"/>
</dbReference>